<dbReference type="GO" id="GO:0006506">
    <property type="term" value="P:GPI anchor biosynthetic process"/>
    <property type="evidence" value="ECO:0007669"/>
    <property type="project" value="TreeGrafter"/>
</dbReference>
<dbReference type="SUPFAM" id="SSF56219">
    <property type="entry name" value="DNase I-like"/>
    <property type="match status" value="1"/>
</dbReference>
<dbReference type="Gene3D" id="3.60.10.10">
    <property type="entry name" value="Endonuclease/exonuclease/phosphatase"/>
    <property type="match status" value="1"/>
</dbReference>
<dbReference type="AlphaFoldDB" id="A0A921MZU3"/>
<protein>
    <submittedName>
        <fullName evidence="2">Endonuclease/exonuclease/phosphatase family protein</fullName>
    </submittedName>
</protein>
<feature type="domain" description="Endonuclease/exonuclease/phosphatase" evidence="1">
    <location>
        <begin position="5"/>
        <end position="202"/>
    </location>
</feature>
<dbReference type="InterPro" id="IPR051916">
    <property type="entry name" value="GPI-anchor_lipid_remodeler"/>
</dbReference>
<keyword evidence="2" id="KW-0540">Nuclease</keyword>
<keyword evidence="2" id="KW-0378">Hydrolase</keyword>
<evidence type="ECO:0000259" key="1">
    <source>
        <dbReference type="Pfam" id="PF03372"/>
    </source>
</evidence>
<reference evidence="2" key="2">
    <citation type="submission" date="2021-09" db="EMBL/GenBank/DDBJ databases">
        <authorList>
            <person name="Gilroy R."/>
        </authorList>
    </citation>
    <scope>NUCLEOTIDE SEQUENCE</scope>
    <source>
        <strain evidence="2">1277</strain>
    </source>
</reference>
<gene>
    <name evidence="2" type="ORF">K8V90_03185</name>
</gene>
<sequence>MKIVSYNIHKGMDVNNIFTLKKIIKYLKEIDADIICIQEVIYNQFIILKQSLKMEAAFAANINRPTLKYGIATFSKNKILNKEHIFLKSKTEQRGFLYTNIFSEKYCIDVINTHLGLDKDERIEQLNQIIDYSSGLCKYKVICGDFNEKNIFISIFNDSAIYTKFQSIATFEKSNARIDYILVDKSLEIYKYKVDKINLSDHYPIIANIRLK</sequence>
<dbReference type="GO" id="GO:0004519">
    <property type="term" value="F:endonuclease activity"/>
    <property type="evidence" value="ECO:0007669"/>
    <property type="project" value="UniProtKB-KW"/>
</dbReference>
<dbReference type="GO" id="GO:0016020">
    <property type="term" value="C:membrane"/>
    <property type="evidence" value="ECO:0007669"/>
    <property type="project" value="GOC"/>
</dbReference>
<evidence type="ECO:0000313" key="3">
    <source>
        <dbReference type="Proteomes" id="UP000776700"/>
    </source>
</evidence>
<dbReference type="InterPro" id="IPR005135">
    <property type="entry name" value="Endo/exonuclease/phosphatase"/>
</dbReference>
<reference evidence="2" key="1">
    <citation type="journal article" date="2021" name="PeerJ">
        <title>Extensive microbial diversity within the chicken gut microbiome revealed by metagenomics and culture.</title>
        <authorList>
            <person name="Gilroy R."/>
            <person name="Ravi A."/>
            <person name="Getino M."/>
            <person name="Pursley I."/>
            <person name="Horton D.L."/>
            <person name="Alikhan N.F."/>
            <person name="Baker D."/>
            <person name="Gharbi K."/>
            <person name="Hall N."/>
            <person name="Watson M."/>
            <person name="Adriaenssens E.M."/>
            <person name="Foster-Nyarko E."/>
            <person name="Jarju S."/>
            <person name="Secka A."/>
            <person name="Antonio M."/>
            <person name="Oren A."/>
            <person name="Chaudhuri R.R."/>
            <person name="La Ragione R."/>
            <person name="Hildebrand F."/>
            <person name="Pallen M.J."/>
        </authorList>
    </citation>
    <scope>NUCLEOTIDE SEQUENCE</scope>
    <source>
        <strain evidence="2">1277</strain>
    </source>
</reference>
<evidence type="ECO:0000313" key="2">
    <source>
        <dbReference type="EMBL" id="HJG96090.1"/>
    </source>
</evidence>
<keyword evidence="2" id="KW-0255">Endonuclease</keyword>
<accession>A0A921MZU3</accession>
<comment type="caution">
    <text evidence="2">The sequence shown here is derived from an EMBL/GenBank/DDBJ whole genome shotgun (WGS) entry which is preliminary data.</text>
</comment>
<dbReference type="InterPro" id="IPR036691">
    <property type="entry name" value="Endo/exonu/phosph_ase_sf"/>
</dbReference>
<dbReference type="Proteomes" id="UP000776700">
    <property type="component" value="Unassembled WGS sequence"/>
</dbReference>
<dbReference type="EMBL" id="DYUB01000107">
    <property type="protein sequence ID" value="HJG96090.1"/>
    <property type="molecule type" value="Genomic_DNA"/>
</dbReference>
<name>A0A921MZU3_9FIRM</name>
<dbReference type="Pfam" id="PF03372">
    <property type="entry name" value="Exo_endo_phos"/>
    <property type="match status" value="1"/>
</dbReference>
<dbReference type="PANTHER" id="PTHR14859">
    <property type="entry name" value="CALCOFLUOR WHITE HYPERSENSITIVE PROTEIN PRECURSOR"/>
    <property type="match status" value="1"/>
</dbReference>
<dbReference type="PANTHER" id="PTHR14859:SF1">
    <property type="entry name" value="PGAP2-INTERACTING PROTEIN"/>
    <property type="match status" value="1"/>
</dbReference>
<organism evidence="2 3">
    <name type="scientific">Romboutsia timonensis</name>
    <dbReference type="NCBI Taxonomy" id="1776391"/>
    <lineage>
        <taxon>Bacteria</taxon>
        <taxon>Bacillati</taxon>
        <taxon>Bacillota</taxon>
        <taxon>Clostridia</taxon>
        <taxon>Peptostreptococcales</taxon>
        <taxon>Peptostreptococcaceae</taxon>
        <taxon>Romboutsia</taxon>
    </lineage>
</organism>
<proteinExistence type="predicted"/>